<keyword evidence="4" id="KW-1185">Reference proteome</keyword>
<organism evidence="3 4">
    <name type="scientific">Aromia moschata</name>
    <dbReference type="NCBI Taxonomy" id="1265417"/>
    <lineage>
        <taxon>Eukaryota</taxon>
        <taxon>Metazoa</taxon>
        <taxon>Ecdysozoa</taxon>
        <taxon>Arthropoda</taxon>
        <taxon>Hexapoda</taxon>
        <taxon>Insecta</taxon>
        <taxon>Pterygota</taxon>
        <taxon>Neoptera</taxon>
        <taxon>Endopterygota</taxon>
        <taxon>Coleoptera</taxon>
        <taxon>Polyphaga</taxon>
        <taxon>Cucujiformia</taxon>
        <taxon>Chrysomeloidea</taxon>
        <taxon>Cerambycidae</taxon>
        <taxon>Cerambycinae</taxon>
        <taxon>Callichromatini</taxon>
        <taxon>Aromia</taxon>
    </lineage>
</organism>
<keyword evidence="2" id="KW-0812">Transmembrane</keyword>
<name>A0AAV8Y1Y4_9CUCU</name>
<feature type="region of interest" description="Disordered" evidence="1">
    <location>
        <begin position="333"/>
        <end position="377"/>
    </location>
</feature>
<evidence type="ECO:0000313" key="3">
    <source>
        <dbReference type="EMBL" id="KAJ8944705.1"/>
    </source>
</evidence>
<accession>A0AAV8Y1Y4</accession>
<gene>
    <name evidence="3" type="ORF">NQ318_007918</name>
</gene>
<comment type="caution">
    <text evidence="3">The sequence shown here is derived from an EMBL/GenBank/DDBJ whole genome shotgun (WGS) entry which is preliminary data.</text>
</comment>
<feature type="compositionally biased region" description="Basic and acidic residues" evidence="1">
    <location>
        <begin position="343"/>
        <end position="377"/>
    </location>
</feature>
<sequence>MFIHYEKPRLNSSKMSYINLFLKTELTCVPKLLKNYLGNYYNNALCNGATWVFALWCVLHIIFDKVVDAFLRKVRYKEYVRLRLRSSLWYLGFYGTALIYSGAALAQSEVELFNFKRMHVPSGSDLPMQVMLGYTLISTFYLHSALWEGLTKESFVAMFHYLFLFTFLVSSYILRVVEISFTLTALIGLAQVAVEFTRSCYMSSNQDNLLPKLAVGSFVATYIVVIPLTFIAPLGIKIMSDYPNILLLFLFFNLVFWLITELYQSVLSKSVNHWLYHDRDPESENFRQCTNSLLECSLFKPRGDVSYNLQILRREIKARETKMMSLRKPKNKGMVAIKRKLNEKRLSESSDSDSEKSEDGDLKTRESTEEETAKKTV</sequence>
<evidence type="ECO:0000256" key="1">
    <source>
        <dbReference type="SAM" id="MobiDB-lite"/>
    </source>
</evidence>
<evidence type="ECO:0000313" key="4">
    <source>
        <dbReference type="Proteomes" id="UP001162162"/>
    </source>
</evidence>
<proteinExistence type="predicted"/>
<feature type="transmembrane region" description="Helical" evidence="2">
    <location>
        <begin position="213"/>
        <end position="236"/>
    </location>
</feature>
<dbReference type="Proteomes" id="UP001162162">
    <property type="component" value="Unassembled WGS sequence"/>
</dbReference>
<feature type="transmembrane region" description="Helical" evidence="2">
    <location>
        <begin position="155"/>
        <end position="173"/>
    </location>
</feature>
<reference evidence="3" key="1">
    <citation type="journal article" date="2023" name="Insect Mol. Biol.">
        <title>Genome sequencing provides insights into the evolution of gene families encoding plant cell wall-degrading enzymes in longhorned beetles.</title>
        <authorList>
            <person name="Shin N.R."/>
            <person name="Okamura Y."/>
            <person name="Kirsch R."/>
            <person name="Pauchet Y."/>
        </authorList>
    </citation>
    <scope>NUCLEOTIDE SEQUENCE</scope>
    <source>
        <strain evidence="3">AMC_N1</strain>
    </source>
</reference>
<feature type="transmembrane region" description="Helical" evidence="2">
    <location>
        <begin position="88"/>
        <end position="106"/>
    </location>
</feature>
<feature type="transmembrane region" description="Helical" evidence="2">
    <location>
        <begin position="242"/>
        <end position="260"/>
    </location>
</feature>
<feature type="transmembrane region" description="Helical" evidence="2">
    <location>
        <begin position="48"/>
        <end position="67"/>
    </location>
</feature>
<feature type="compositionally biased region" description="Basic residues" evidence="1">
    <location>
        <begin position="333"/>
        <end position="342"/>
    </location>
</feature>
<feature type="transmembrane region" description="Helical" evidence="2">
    <location>
        <begin position="126"/>
        <end position="143"/>
    </location>
</feature>
<feature type="transmembrane region" description="Helical" evidence="2">
    <location>
        <begin position="179"/>
        <end position="201"/>
    </location>
</feature>
<keyword evidence="2" id="KW-0472">Membrane</keyword>
<keyword evidence="2" id="KW-1133">Transmembrane helix</keyword>
<dbReference type="EMBL" id="JAPWTK010000242">
    <property type="protein sequence ID" value="KAJ8944705.1"/>
    <property type="molecule type" value="Genomic_DNA"/>
</dbReference>
<dbReference type="AlphaFoldDB" id="A0AAV8Y1Y4"/>
<evidence type="ECO:0000256" key="2">
    <source>
        <dbReference type="SAM" id="Phobius"/>
    </source>
</evidence>
<protein>
    <submittedName>
        <fullName evidence="3">Uncharacterized protein</fullName>
    </submittedName>
</protein>